<dbReference type="AlphaFoldDB" id="A0AAP2Z3X3"/>
<proteinExistence type="predicted"/>
<organism evidence="1 2">
    <name type="scientific">Natronoglomus mannanivorans</name>
    <dbReference type="NCBI Taxonomy" id="2979990"/>
    <lineage>
        <taxon>Archaea</taxon>
        <taxon>Methanobacteriati</taxon>
        <taxon>Methanobacteriota</taxon>
        <taxon>Stenosarchaea group</taxon>
        <taxon>Halobacteria</taxon>
        <taxon>Halobacteriales</taxon>
        <taxon>Natrialbaceae</taxon>
        <taxon>Natronoglomus</taxon>
    </lineage>
</organism>
<evidence type="ECO:0000313" key="1">
    <source>
        <dbReference type="EMBL" id="MCU4744512.1"/>
    </source>
</evidence>
<dbReference type="EMBL" id="JAOPKA010000030">
    <property type="protein sequence ID" value="MCU4744512.1"/>
    <property type="molecule type" value="Genomic_DNA"/>
</dbReference>
<sequence>MEIDVDSELTIIGIAQDDVEIYQTIVREILNDVYQYEMMLASAGAPVRDPPR</sequence>
<dbReference type="Proteomes" id="UP001321018">
    <property type="component" value="Unassembled WGS sequence"/>
</dbReference>
<reference evidence="1" key="1">
    <citation type="submission" date="2022-09" db="EMBL/GenBank/DDBJ databases">
        <title>Enrichment on poylsaccharides allowed isolation of novel metabolic and taxonomic groups of Haloarchaea.</title>
        <authorList>
            <person name="Sorokin D.Y."/>
            <person name="Elcheninov A.G."/>
            <person name="Khizhniak T.V."/>
            <person name="Kolganova T.V."/>
            <person name="Kublanov I.V."/>
        </authorList>
    </citation>
    <scope>NUCLEOTIDE SEQUENCE</scope>
    <source>
        <strain evidence="1">AArc-xg1-1</strain>
    </source>
</reference>
<dbReference type="RefSeq" id="WP_338006320.1">
    <property type="nucleotide sequence ID" value="NZ_JAOPKA010000030.1"/>
</dbReference>
<accession>A0AAP2Z3X3</accession>
<gene>
    <name evidence="1" type="ORF">OB960_24380</name>
</gene>
<comment type="caution">
    <text evidence="1">The sequence shown here is derived from an EMBL/GenBank/DDBJ whole genome shotgun (WGS) entry which is preliminary data.</text>
</comment>
<name>A0AAP2Z3X3_9EURY</name>
<protein>
    <submittedName>
        <fullName evidence="1">Uncharacterized protein</fullName>
    </submittedName>
</protein>
<evidence type="ECO:0000313" key="2">
    <source>
        <dbReference type="Proteomes" id="UP001321018"/>
    </source>
</evidence>